<dbReference type="AlphaFoldDB" id="A0A0C3KX67"/>
<proteinExistence type="predicted"/>
<dbReference type="InterPro" id="IPR023214">
    <property type="entry name" value="HAD_sf"/>
</dbReference>
<dbReference type="InterPro" id="IPR036412">
    <property type="entry name" value="HAD-like_sf"/>
</dbReference>
<gene>
    <name evidence="2" type="ORF">M404DRAFT_992389</name>
</gene>
<evidence type="ECO:0008006" key="4">
    <source>
        <dbReference type="Google" id="ProtNLM"/>
    </source>
</evidence>
<evidence type="ECO:0000256" key="1">
    <source>
        <dbReference type="ARBA" id="ARBA00022801"/>
    </source>
</evidence>
<dbReference type="SUPFAM" id="SSF56784">
    <property type="entry name" value="HAD-like"/>
    <property type="match status" value="1"/>
</dbReference>
<reference evidence="3" key="2">
    <citation type="submission" date="2015-01" db="EMBL/GenBank/DDBJ databases">
        <title>Evolutionary Origins and Diversification of the Mycorrhizal Mutualists.</title>
        <authorList>
            <consortium name="DOE Joint Genome Institute"/>
            <consortium name="Mycorrhizal Genomics Consortium"/>
            <person name="Kohler A."/>
            <person name="Kuo A."/>
            <person name="Nagy L.G."/>
            <person name="Floudas D."/>
            <person name="Copeland A."/>
            <person name="Barry K.W."/>
            <person name="Cichocki N."/>
            <person name="Veneault-Fourrey C."/>
            <person name="LaButti K."/>
            <person name="Lindquist E.A."/>
            <person name="Lipzen A."/>
            <person name="Lundell T."/>
            <person name="Morin E."/>
            <person name="Murat C."/>
            <person name="Riley R."/>
            <person name="Ohm R."/>
            <person name="Sun H."/>
            <person name="Tunlid A."/>
            <person name="Henrissat B."/>
            <person name="Grigoriev I.V."/>
            <person name="Hibbett D.S."/>
            <person name="Martin F."/>
        </authorList>
    </citation>
    <scope>NUCLEOTIDE SEQUENCE [LARGE SCALE GENOMIC DNA]</scope>
    <source>
        <strain evidence="3">Marx 270</strain>
    </source>
</reference>
<sequence length="317" mass="34592">MSHTETPRLSDHRALIFDVYGTLIDWETGIYDFLRPFFPGESREELVMHYGNVEANLQTRYPTAKYPKILEMAFRRMTHSSDVDDVGEESTDVNNFKASASREVTQGTLSGLTSTASEDDDAVRFGASIAGWKPFPDTVAALHKLKKHFALIVLSNVDGESFEKTHAQLSSPAYTNGGSAYPTVTPESPFSLILTAQRIGSYKPDPLMLRAALQQLGSCPDPSLPSNPAICVDKSHVLTVANSLRHDILPSMQEGLHNVWISRHGVSIIGSRGGSLGDIQVTQEEGLAGGRHPYTWRFETLGGLADAVEAEIGIHAV</sequence>
<keyword evidence="3" id="KW-1185">Reference proteome</keyword>
<dbReference type="InParanoid" id="A0A0C3KX67"/>
<dbReference type="EMBL" id="KN831945">
    <property type="protein sequence ID" value="KIO14137.1"/>
    <property type="molecule type" value="Genomic_DNA"/>
</dbReference>
<dbReference type="HOGENOM" id="CLU_045011_3_2_1"/>
<name>A0A0C3KX67_PISTI</name>
<organism evidence="2 3">
    <name type="scientific">Pisolithus tinctorius Marx 270</name>
    <dbReference type="NCBI Taxonomy" id="870435"/>
    <lineage>
        <taxon>Eukaryota</taxon>
        <taxon>Fungi</taxon>
        <taxon>Dikarya</taxon>
        <taxon>Basidiomycota</taxon>
        <taxon>Agaricomycotina</taxon>
        <taxon>Agaricomycetes</taxon>
        <taxon>Agaricomycetidae</taxon>
        <taxon>Boletales</taxon>
        <taxon>Sclerodermatineae</taxon>
        <taxon>Pisolithaceae</taxon>
        <taxon>Pisolithus</taxon>
    </lineage>
</organism>
<dbReference type="SFLD" id="SFLDS00003">
    <property type="entry name" value="Haloacid_Dehalogenase"/>
    <property type="match status" value="1"/>
</dbReference>
<evidence type="ECO:0000313" key="3">
    <source>
        <dbReference type="Proteomes" id="UP000054217"/>
    </source>
</evidence>
<dbReference type="InterPro" id="IPR051540">
    <property type="entry name" value="S-2-haloacid_dehalogenase"/>
</dbReference>
<dbReference type="OrthoDB" id="20198at2759"/>
<dbReference type="Gene3D" id="1.10.150.750">
    <property type="match status" value="1"/>
</dbReference>
<dbReference type="PANTHER" id="PTHR43316">
    <property type="entry name" value="HYDROLASE, HALOACID DELAHOGENASE-RELATED"/>
    <property type="match status" value="1"/>
</dbReference>
<keyword evidence="1" id="KW-0378">Hydrolase</keyword>
<dbReference type="GO" id="GO:0016787">
    <property type="term" value="F:hydrolase activity"/>
    <property type="evidence" value="ECO:0007669"/>
    <property type="project" value="UniProtKB-KW"/>
</dbReference>
<protein>
    <recommendedName>
        <fullName evidence="4">Haloacid dehalogenase</fullName>
    </recommendedName>
</protein>
<dbReference type="Proteomes" id="UP000054217">
    <property type="component" value="Unassembled WGS sequence"/>
</dbReference>
<dbReference type="PANTHER" id="PTHR43316:SF9">
    <property type="entry name" value="ACID DEHALOGENASE, PUTATIVE (AFU_ORTHOLOGUE AFUA_6G14460)-RELATED"/>
    <property type="match status" value="1"/>
</dbReference>
<accession>A0A0C3KX67</accession>
<evidence type="ECO:0000313" key="2">
    <source>
        <dbReference type="EMBL" id="KIO14137.1"/>
    </source>
</evidence>
<dbReference type="Pfam" id="PF00702">
    <property type="entry name" value="Hydrolase"/>
    <property type="match status" value="1"/>
</dbReference>
<reference evidence="2 3" key="1">
    <citation type="submission" date="2014-04" db="EMBL/GenBank/DDBJ databases">
        <authorList>
            <consortium name="DOE Joint Genome Institute"/>
            <person name="Kuo A."/>
            <person name="Kohler A."/>
            <person name="Costa M.D."/>
            <person name="Nagy L.G."/>
            <person name="Floudas D."/>
            <person name="Copeland A."/>
            <person name="Barry K.W."/>
            <person name="Cichocki N."/>
            <person name="Veneault-Fourrey C."/>
            <person name="LaButti K."/>
            <person name="Lindquist E.A."/>
            <person name="Lipzen A."/>
            <person name="Lundell T."/>
            <person name="Morin E."/>
            <person name="Murat C."/>
            <person name="Sun H."/>
            <person name="Tunlid A."/>
            <person name="Henrissat B."/>
            <person name="Grigoriev I.V."/>
            <person name="Hibbett D.S."/>
            <person name="Martin F."/>
            <person name="Nordberg H.P."/>
            <person name="Cantor M.N."/>
            <person name="Hua S.X."/>
        </authorList>
    </citation>
    <scope>NUCLEOTIDE SEQUENCE [LARGE SCALE GENOMIC DNA]</scope>
    <source>
        <strain evidence="2 3">Marx 270</strain>
    </source>
</reference>
<dbReference type="SFLD" id="SFLDG01129">
    <property type="entry name" value="C1.5:_HAD__Beta-PGM__Phosphata"/>
    <property type="match status" value="1"/>
</dbReference>
<dbReference type="Gene3D" id="3.40.50.1000">
    <property type="entry name" value="HAD superfamily/HAD-like"/>
    <property type="match status" value="1"/>
</dbReference>